<comment type="caution">
    <text evidence="1">The sequence shown here is derived from an EMBL/GenBank/DDBJ whole genome shotgun (WGS) entry which is preliminary data.</text>
</comment>
<sequence length="62" mass="6763">MALIDGVEELTTGVLRVVAPKLLVFDSTPFALHALMRYAAPYRVLKCVLLAPLARQIGIVEV</sequence>
<dbReference type="AlphaFoldDB" id="A0A080ZTH4"/>
<name>A0A080ZTH4_PHYNI</name>
<dbReference type="EMBL" id="ANJA01002452">
    <property type="protein sequence ID" value="ETO69935.1"/>
    <property type="molecule type" value="Genomic_DNA"/>
</dbReference>
<reference evidence="1 2" key="1">
    <citation type="submission" date="2013-11" db="EMBL/GenBank/DDBJ databases">
        <title>The Genome Sequence of Phytophthora parasitica P1976.</title>
        <authorList>
            <consortium name="The Broad Institute Genomics Platform"/>
            <person name="Russ C."/>
            <person name="Tyler B."/>
            <person name="Panabieres F."/>
            <person name="Shan W."/>
            <person name="Tripathy S."/>
            <person name="Grunwald N."/>
            <person name="Machado M."/>
            <person name="Johnson C.S."/>
            <person name="Walker B."/>
            <person name="Young S."/>
            <person name="Zeng Q."/>
            <person name="Gargeya S."/>
            <person name="Fitzgerald M."/>
            <person name="Haas B."/>
            <person name="Abouelleil A."/>
            <person name="Allen A.W."/>
            <person name="Alvarado L."/>
            <person name="Arachchi H.M."/>
            <person name="Berlin A.M."/>
            <person name="Chapman S.B."/>
            <person name="Gainer-Dewar J."/>
            <person name="Goldberg J."/>
            <person name="Griggs A."/>
            <person name="Gujja S."/>
            <person name="Hansen M."/>
            <person name="Howarth C."/>
            <person name="Imamovic A."/>
            <person name="Ireland A."/>
            <person name="Larimer J."/>
            <person name="McCowan C."/>
            <person name="Murphy C."/>
            <person name="Pearson M."/>
            <person name="Poon T.W."/>
            <person name="Priest M."/>
            <person name="Roberts A."/>
            <person name="Saif S."/>
            <person name="Shea T."/>
            <person name="Sisk P."/>
            <person name="Sykes S."/>
            <person name="Wortman J."/>
            <person name="Nusbaum C."/>
            <person name="Birren B."/>
        </authorList>
    </citation>
    <scope>NUCLEOTIDE SEQUENCE [LARGE SCALE GENOMIC DNA]</scope>
    <source>
        <strain evidence="1 2">P1976</strain>
    </source>
</reference>
<proteinExistence type="predicted"/>
<organism evidence="1 2">
    <name type="scientific">Phytophthora nicotianae P1976</name>
    <dbReference type="NCBI Taxonomy" id="1317066"/>
    <lineage>
        <taxon>Eukaryota</taxon>
        <taxon>Sar</taxon>
        <taxon>Stramenopiles</taxon>
        <taxon>Oomycota</taxon>
        <taxon>Peronosporomycetes</taxon>
        <taxon>Peronosporales</taxon>
        <taxon>Peronosporaceae</taxon>
        <taxon>Phytophthora</taxon>
    </lineage>
</organism>
<evidence type="ECO:0000313" key="2">
    <source>
        <dbReference type="Proteomes" id="UP000028582"/>
    </source>
</evidence>
<dbReference type="Proteomes" id="UP000028582">
    <property type="component" value="Unassembled WGS sequence"/>
</dbReference>
<protein>
    <submittedName>
        <fullName evidence="1">Uncharacterized protein</fullName>
    </submittedName>
</protein>
<gene>
    <name evidence="1" type="ORF">F444_13550</name>
</gene>
<evidence type="ECO:0000313" key="1">
    <source>
        <dbReference type="EMBL" id="ETO69935.1"/>
    </source>
</evidence>
<accession>A0A080ZTH4</accession>